<dbReference type="CDD" id="cd03058">
    <property type="entry name" value="GST_N_Tau"/>
    <property type="match status" value="1"/>
</dbReference>
<dbReference type="InterPro" id="IPR004045">
    <property type="entry name" value="Glutathione_S-Trfase_N"/>
</dbReference>
<dbReference type="InterPro" id="IPR040079">
    <property type="entry name" value="Glutathione_S-Trfase"/>
</dbReference>
<dbReference type="STRING" id="4432.A0A1U8BNZ8"/>
<evidence type="ECO:0000313" key="7">
    <source>
        <dbReference type="Proteomes" id="UP000189703"/>
    </source>
</evidence>
<evidence type="ECO:0000313" key="8">
    <source>
        <dbReference type="RefSeq" id="XP_010278876.1"/>
    </source>
</evidence>
<dbReference type="GO" id="GO:0006749">
    <property type="term" value="P:glutathione metabolic process"/>
    <property type="evidence" value="ECO:0000318"/>
    <property type="project" value="GO_Central"/>
</dbReference>
<dbReference type="eggNOG" id="KOG0406">
    <property type="taxonomic scope" value="Eukaryota"/>
</dbReference>
<protein>
    <recommendedName>
        <fullName evidence="1">glutathione transferase</fullName>
        <ecNumber evidence="1">2.5.1.18</ecNumber>
    </recommendedName>
</protein>
<dbReference type="PROSITE" id="PS50404">
    <property type="entry name" value="GST_NTER"/>
    <property type="match status" value="1"/>
</dbReference>
<name>A0A1U8BNZ8_NELNU</name>
<evidence type="ECO:0000256" key="1">
    <source>
        <dbReference type="ARBA" id="ARBA00012452"/>
    </source>
</evidence>
<dbReference type="InterPro" id="IPR036282">
    <property type="entry name" value="Glutathione-S-Trfase_C_sf"/>
</dbReference>
<accession>A0A1U8BNZ8</accession>
<dbReference type="EC" id="2.5.1.18" evidence="1"/>
<proteinExistence type="inferred from homology"/>
<keyword evidence="7" id="KW-1185">Reference proteome</keyword>
<evidence type="ECO:0000256" key="2">
    <source>
        <dbReference type="ARBA" id="ARBA00022679"/>
    </source>
</evidence>
<dbReference type="SFLD" id="SFLDG00358">
    <property type="entry name" value="Main_(cytGST)"/>
    <property type="match status" value="1"/>
</dbReference>
<comment type="catalytic activity">
    <reaction evidence="3">
        <text>RX + glutathione = an S-substituted glutathione + a halide anion + H(+)</text>
        <dbReference type="Rhea" id="RHEA:16437"/>
        <dbReference type="ChEBI" id="CHEBI:15378"/>
        <dbReference type="ChEBI" id="CHEBI:16042"/>
        <dbReference type="ChEBI" id="CHEBI:17792"/>
        <dbReference type="ChEBI" id="CHEBI:57925"/>
        <dbReference type="ChEBI" id="CHEBI:90779"/>
        <dbReference type="EC" id="2.5.1.18"/>
    </reaction>
</comment>
<dbReference type="PANTHER" id="PTHR11260">
    <property type="entry name" value="GLUTATHIONE S-TRANSFERASE, GST, SUPERFAMILY, GST DOMAIN CONTAINING"/>
    <property type="match status" value="1"/>
</dbReference>
<feature type="domain" description="GST N-terminal" evidence="5">
    <location>
        <begin position="4"/>
        <end position="83"/>
    </location>
</feature>
<dbReference type="CDD" id="cd03185">
    <property type="entry name" value="GST_C_Tau"/>
    <property type="match status" value="1"/>
</dbReference>
<evidence type="ECO:0000259" key="6">
    <source>
        <dbReference type="PROSITE" id="PS50405"/>
    </source>
</evidence>
<dbReference type="Proteomes" id="UP000189703">
    <property type="component" value="Unplaced"/>
</dbReference>
<dbReference type="FunFam" id="1.20.1050.10:FF:000012">
    <property type="entry name" value="Tau class glutathione S-transferase"/>
    <property type="match status" value="1"/>
</dbReference>
<dbReference type="OMA" id="FHAWMEN"/>
<feature type="domain" description="GST C-terminal" evidence="6">
    <location>
        <begin position="88"/>
        <end position="217"/>
    </location>
</feature>
<dbReference type="Pfam" id="PF00043">
    <property type="entry name" value="GST_C"/>
    <property type="match status" value="1"/>
</dbReference>
<dbReference type="InterPro" id="IPR010987">
    <property type="entry name" value="Glutathione-S-Trfase_C-like"/>
</dbReference>
<dbReference type="SUPFAM" id="SSF52833">
    <property type="entry name" value="Thioredoxin-like"/>
    <property type="match status" value="1"/>
</dbReference>
<comment type="similarity">
    <text evidence="4">Belongs to the GST superfamily.</text>
</comment>
<dbReference type="InterPro" id="IPR036249">
    <property type="entry name" value="Thioredoxin-like_sf"/>
</dbReference>
<dbReference type="InterPro" id="IPR045074">
    <property type="entry name" value="GST_C_Tau"/>
</dbReference>
<dbReference type="KEGG" id="nnu:104612913"/>
<evidence type="ECO:0000256" key="4">
    <source>
        <dbReference type="RuleBase" id="RU003494"/>
    </source>
</evidence>
<dbReference type="SFLD" id="SFLDS00019">
    <property type="entry name" value="Glutathione_Transferase_(cytos"/>
    <property type="match status" value="1"/>
</dbReference>
<dbReference type="GO" id="GO:0005737">
    <property type="term" value="C:cytoplasm"/>
    <property type="evidence" value="ECO:0000318"/>
    <property type="project" value="GO_Central"/>
</dbReference>
<dbReference type="GeneID" id="104612913"/>
<dbReference type="AlphaFoldDB" id="A0A1U8BNZ8"/>
<dbReference type="Pfam" id="PF02798">
    <property type="entry name" value="GST_N"/>
    <property type="match status" value="1"/>
</dbReference>
<dbReference type="GO" id="GO:0004364">
    <property type="term" value="F:glutathione transferase activity"/>
    <property type="evidence" value="ECO:0000318"/>
    <property type="project" value="GO_Central"/>
</dbReference>
<dbReference type="FunFam" id="3.40.30.10:FF:000197">
    <property type="entry name" value="Glutathione S-transferase U10"/>
    <property type="match status" value="1"/>
</dbReference>
<dbReference type="InterPro" id="IPR045073">
    <property type="entry name" value="Omega/Tau-like"/>
</dbReference>
<dbReference type="InParanoid" id="A0A1U8BNZ8"/>
<dbReference type="PANTHER" id="PTHR11260:SF676">
    <property type="entry name" value="GLUTATHIONE S-TRANSFERASE U8"/>
    <property type="match status" value="1"/>
</dbReference>
<dbReference type="SUPFAM" id="SSF47616">
    <property type="entry name" value="GST C-terminal domain-like"/>
    <property type="match status" value="1"/>
</dbReference>
<dbReference type="SFLD" id="SFLDG01152">
    <property type="entry name" value="Main.3:_Omega-_and_Tau-like"/>
    <property type="match status" value="1"/>
</dbReference>
<evidence type="ECO:0000256" key="3">
    <source>
        <dbReference type="ARBA" id="ARBA00047960"/>
    </source>
</evidence>
<dbReference type="InterPro" id="IPR004046">
    <property type="entry name" value="GST_C"/>
</dbReference>
<dbReference type="OrthoDB" id="4951845at2759"/>
<dbReference type="RefSeq" id="XP_010278876.1">
    <property type="nucleotide sequence ID" value="XM_010280574.2"/>
</dbReference>
<reference evidence="8" key="1">
    <citation type="submission" date="2025-08" db="UniProtKB">
        <authorList>
            <consortium name="RefSeq"/>
        </authorList>
    </citation>
    <scope>IDENTIFICATION</scope>
</reference>
<dbReference type="Gene3D" id="1.20.1050.10">
    <property type="match status" value="1"/>
</dbReference>
<sequence>MGSPELKLFGAWFSPFSFRVKLALKLKGIQYEYAEEDLQNKSPELLKYSPVHKKIPVLVHDGKPIVESLIILEYIDETWKQNPLLPEDPYERAMVRFWVTFAEEKFIEALRRALFSEGTKQEKEVKQIAEALEILERELKGKKFFGGETIGFLDIALSWVPAWLGVMEEVASFKVFDSNKFPCFKEWMDNFQEFSITKETFPPRDELLVFFQNFRQLKLASTNSN</sequence>
<dbReference type="PROSITE" id="PS50405">
    <property type="entry name" value="GST_CTER"/>
    <property type="match status" value="1"/>
</dbReference>
<evidence type="ECO:0000259" key="5">
    <source>
        <dbReference type="PROSITE" id="PS50404"/>
    </source>
</evidence>
<gene>
    <name evidence="8" type="primary">LOC104612913</name>
</gene>
<dbReference type="Gene3D" id="3.40.30.10">
    <property type="entry name" value="Glutaredoxin"/>
    <property type="match status" value="1"/>
</dbReference>
<keyword evidence="2" id="KW-0808">Transferase</keyword>
<organism evidence="7 8">
    <name type="scientific">Nelumbo nucifera</name>
    <name type="common">Sacred lotus</name>
    <dbReference type="NCBI Taxonomy" id="4432"/>
    <lineage>
        <taxon>Eukaryota</taxon>
        <taxon>Viridiplantae</taxon>
        <taxon>Streptophyta</taxon>
        <taxon>Embryophyta</taxon>
        <taxon>Tracheophyta</taxon>
        <taxon>Spermatophyta</taxon>
        <taxon>Magnoliopsida</taxon>
        <taxon>Proteales</taxon>
        <taxon>Nelumbonaceae</taxon>
        <taxon>Nelumbo</taxon>
    </lineage>
</organism>